<gene>
    <name evidence="1" type="ORF">TCM_028013</name>
</gene>
<dbReference type="AlphaFoldDB" id="A0A061GAH2"/>
<evidence type="ECO:0000313" key="2">
    <source>
        <dbReference type="Proteomes" id="UP000026915"/>
    </source>
</evidence>
<dbReference type="EMBL" id="CM001884">
    <property type="protein sequence ID" value="EOY26413.1"/>
    <property type="molecule type" value="Genomic_DNA"/>
</dbReference>
<dbReference type="Proteomes" id="UP000026915">
    <property type="component" value="Chromosome 6"/>
</dbReference>
<dbReference type="Gramene" id="EOY26413">
    <property type="protein sequence ID" value="EOY26413"/>
    <property type="gene ID" value="TCM_028013"/>
</dbReference>
<accession>A0A061GAH2</accession>
<protein>
    <submittedName>
        <fullName evidence="1">Uncharacterized protein</fullName>
    </submittedName>
</protein>
<dbReference type="HOGENOM" id="CLU_1144285_0_0_1"/>
<sequence>MSVVNIENDFVLSHARLESKEIKLQPISLRRRKFDSDISRMAKFFTSLDEANDSDLKDRQRHSMENREILNRFYAKLNHCLSMEETFWQQKSCIKWLVERERNTKFFHMRMQKKRTWKRMLADSPVTKKHTRWWIGRGKLIFWHDCWMGNEPLVNLFPSFHSSMTQVCYYFDNNEWDVDKLKHVLPDEVIADILKIPSDTSSDDIAYWVPTFDAQRNPFYMSCGMAQWLNRFGIFLQNSFKSM</sequence>
<name>A0A061GAH2_THECC</name>
<organism evidence="1 2">
    <name type="scientific">Theobroma cacao</name>
    <name type="common">Cacao</name>
    <name type="synonym">Cocoa</name>
    <dbReference type="NCBI Taxonomy" id="3641"/>
    <lineage>
        <taxon>Eukaryota</taxon>
        <taxon>Viridiplantae</taxon>
        <taxon>Streptophyta</taxon>
        <taxon>Embryophyta</taxon>
        <taxon>Tracheophyta</taxon>
        <taxon>Spermatophyta</taxon>
        <taxon>Magnoliopsida</taxon>
        <taxon>eudicotyledons</taxon>
        <taxon>Gunneridae</taxon>
        <taxon>Pentapetalae</taxon>
        <taxon>rosids</taxon>
        <taxon>malvids</taxon>
        <taxon>Malvales</taxon>
        <taxon>Malvaceae</taxon>
        <taxon>Byttnerioideae</taxon>
        <taxon>Theobroma</taxon>
    </lineage>
</organism>
<reference evidence="1 2" key="1">
    <citation type="journal article" date="2013" name="Genome Biol.">
        <title>The genome sequence of the most widely cultivated cacao type and its use to identify candidate genes regulating pod color.</title>
        <authorList>
            <person name="Motamayor J.C."/>
            <person name="Mockaitis K."/>
            <person name="Schmutz J."/>
            <person name="Haiminen N."/>
            <person name="Iii D.L."/>
            <person name="Cornejo O."/>
            <person name="Findley S.D."/>
            <person name="Zheng P."/>
            <person name="Utro F."/>
            <person name="Royaert S."/>
            <person name="Saski C."/>
            <person name="Jenkins J."/>
            <person name="Podicheti R."/>
            <person name="Zhao M."/>
            <person name="Scheffler B.E."/>
            <person name="Stack J.C."/>
            <person name="Feltus F.A."/>
            <person name="Mustiga G.M."/>
            <person name="Amores F."/>
            <person name="Phillips W."/>
            <person name="Marelli J.P."/>
            <person name="May G.D."/>
            <person name="Shapiro H."/>
            <person name="Ma J."/>
            <person name="Bustamante C.D."/>
            <person name="Schnell R.J."/>
            <person name="Main D."/>
            <person name="Gilbert D."/>
            <person name="Parida L."/>
            <person name="Kuhn D.N."/>
        </authorList>
    </citation>
    <scope>NUCLEOTIDE SEQUENCE [LARGE SCALE GENOMIC DNA]</scope>
    <source>
        <strain evidence="2">cv. Matina 1-6</strain>
    </source>
</reference>
<dbReference type="InParanoid" id="A0A061GAH2"/>
<keyword evidence="2" id="KW-1185">Reference proteome</keyword>
<proteinExistence type="predicted"/>
<evidence type="ECO:0000313" key="1">
    <source>
        <dbReference type="EMBL" id="EOY26413.1"/>
    </source>
</evidence>